<organism evidence="7 8">
    <name type="scientific">Parabacteroides acidifaciens</name>
    <dbReference type="NCBI Taxonomy" id="2290935"/>
    <lineage>
        <taxon>Bacteria</taxon>
        <taxon>Pseudomonadati</taxon>
        <taxon>Bacteroidota</taxon>
        <taxon>Bacteroidia</taxon>
        <taxon>Bacteroidales</taxon>
        <taxon>Tannerellaceae</taxon>
        <taxon>Parabacteroides</taxon>
    </lineage>
</organism>
<accession>A0A3D8HC11</accession>
<comment type="subcellular location">
    <subcellularLocation>
        <location evidence="1">Cell outer membrane</location>
    </subcellularLocation>
</comment>
<sequence>MKRILYYSLVLLVAGCGMLQAQERIHGKVVDKEEQPVDGVAVVLQTLDSTYIDAVVTDSLGVFLLNREAGQTYRLLFQHLLYEPACKEVSTADVGTVLLTEKDYELEGVVVKAERPQVKVENGALKYDVPQLMKDKAVSNAFEVVKEIPGVIGTDDAVQLLGAGSPSIVINGQLTTMSVDQLISMLKTIPASRVSNVEIMYNAPAKYNIKGAMINVVLDQTVAEKNMLQGEVGADYLQRHYAAGKAHGNLLYSTSRLNIDFLVNGGKGRNYMGEEILARHTLKDQVTEVNQSDRGKRHGTDGTMRLGMDYTFKNDDKLSAAYYLTAGKSDITRVATTTFHTLQSEQPAEERFSRTYVEGNNALHNVRVQYDGHSGLMAGADFTRYRSPGFQTFVDRNSESVLTDLQNNSKQDISQGALFINHTRTFGTGWTLNYGVHGGFTSSKTYIDYLYNKGNGYELAPDELENNRQKEYSANGFLEVSKSFGSHFSATASLKAEYFKSDYTSNGVKSTLWNDWALFPNASLSYTVSPMHVLQLDVSSDKTYPSYWDVTPQASPLNSYSVVLGNPSLKPYRSYSGQLLYILKQKYTFLAFCDYVPDYFAQLPYQNTSELKNIFRYENMDYQLQFGLAVIVPFRAGEFWNSQVTLLGGRIQEKLDHFHDLSFDNGKYFGQFKMNNTFVLSKARPNLKLELNGYFVTGAIQGVYEVGHISDVSTALKWQFSDDRATLILKWNDIFQNNDPHRLDIDQPGQYSRIRMLNDHRCLTVSFIWKFGGYKQKQHEAVDASRFGKSM</sequence>
<dbReference type="AlphaFoldDB" id="A0A3D8HC11"/>
<evidence type="ECO:0000313" key="7">
    <source>
        <dbReference type="EMBL" id="RDU48458.1"/>
    </source>
</evidence>
<evidence type="ECO:0000256" key="4">
    <source>
        <dbReference type="SAM" id="SignalP"/>
    </source>
</evidence>
<evidence type="ECO:0000313" key="6">
    <source>
        <dbReference type="EMBL" id="MBC8602836.1"/>
    </source>
</evidence>
<dbReference type="EMBL" id="QREV01000038">
    <property type="protein sequence ID" value="RDU48458.1"/>
    <property type="molecule type" value="Genomic_DNA"/>
</dbReference>
<name>A0A3D8HC11_9BACT</name>
<dbReference type="Gene3D" id="2.40.170.20">
    <property type="entry name" value="TonB-dependent receptor, beta-barrel domain"/>
    <property type="match status" value="1"/>
</dbReference>
<keyword evidence="3" id="KW-0998">Cell outer membrane</keyword>
<keyword evidence="4" id="KW-0732">Signal</keyword>
<dbReference type="Proteomes" id="UP000256321">
    <property type="component" value="Unassembled WGS sequence"/>
</dbReference>
<keyword evidence="2" id="KW-0472">Membrane</keyword>
<dbReference type="Pfam" id="PF14905">
    <property type="entry name" value="OMP_b-brl_3"/>
    <property type="match status" value="1"/>
</dbReference>
<dbReference type="SUPFAM" id="SSF56935">
    <property type="entry name" value="Porins"/>
    <property type="match status" value="1"/>
</dbReference>
<dbReference type="GO" id="GO:0009279">
    <property type="term" value="C:cell outer membrane"/>
    <property type="evidence" value="ECO:0007669"/>
    <property type="project" value="UniProtKB-SubCell"/>
</dbReference>
<feature type="signal peptide" evidence="4">
    <location>
        <begin position="1"/>
        <end position="21"/>
    </location>
</feature>
<dbReference type="EMBL" id="JACRTI010000038">
    <property type="protein sequence ID" value="MBC8602836.1"/>
    <property type="molecule type" value="Genomic_DNA"/>
</dbReference>
<protein>
    <submittedName>
        <fullName evidence="7">TonB-dependent receptor</fullName>
    </submittedName>
</protein>
<evidence type="ECO:0000313" key="9">
    <source>
        <dbReference type="Proteomes" id="UP000629596"/>
    </source>
</evidence>
<reference evidence="6 9" key="2">
    <citation type="submission" date="2020-08" db="EMBL/GenBank/DDBJ databases">
        <title>Genome public.</title>
        <authorList>
            <person name="Liu C."/>
            <person name="Sun Q."/>
        </authorList>
    </citation>
    <scope>NUCLEOTIDE SEQUENCE [LARGE SCALE GENOMIC DNA]</scope>
    <source>
        <strain evidence="6 9">426_9</strain>
    </source>
</reference>
<feature type="chain" id="PRO_5017709360" evidence="4">
    <location>
        <begin position="22"/>
        <end position="791"/>
    </location>
</feature>
<evidence type="ECO:0000256" key="1">
    <source>
        <dbReference type="ARBA" id="ARBA00004442"/>
    </source>
</evidence>
<dbReference type="InterPro" id="IPR036942">
    <property type="entry name" value="Beta-barrel_TonB_sf"/>
</dbReference>
<gene>
    <name evidence="7" type="ORF">DWU89_14410</name>
    <name evidence="6" type="ORF">H8784_14045</name>
</gene>
<comment type="caution">
    <text evidence="7">The sequence shown here is derived from an EMBL/GenBank/DDBJ whole genome shotgun (WGS) entry which is preliminary data.</text>
</comment>
<dbReference type="InterPro" id="IPR041700">
    <property type="entry name" value="OMP_b-brl_3"/>
</dbReference>
<evidence type="ECO:0000259" key="5">
    <source>
        <dbReference type="Pfam" id="PF14905"/>
    </source>
</evidence>
<evidence type="ECO:0000313" key="8">
    <source>
        <dbReference type="Proteomes" id="UP000256321"/>
    </source>
</evidence>
<evidence type="ECO:0000256" key="2">
    <source>
        <dbReference type="ARBA" id="ARBA00023136"/>
    </source>
</evidence>
<dbReference type="InterPro" id="IPR008969">
    <property type="entry name" value="CarboxyPept-like_regulatory"/>
</dbReference>
<dbReference type="RefSeq" id="WP_115500329.1">
    <property type="nucleotide sequence ID" value="NZ_JACRTI010000038.1"/>
</dbReference>
<dbReference type="SUPFAM" id="SSF49464">
    <property type="entry name" value="Carboxypeptidase regulatory domain-like"/>
    <property type="match status" value="1"/>
</dbReference>
<proteinExistence type="predicted"/>
<keyword evidence="9" id="KW-1185">Reference proteome</keyword>
<keyword evidence="7" id="KW-0675">Receptor</keyword>
<reference evidence="7 8" key="1">
    <citation type="submission" date="2018-07" db="EMBL/GenBank/DDBJ databases">
        <title>Parabacteroides acidifaciens nov. sp., isolated from human feces.</title>
        <authorList>
            <person name="Wang Y.J."/>
        </authorList>
    </citation>
    <scope>NUCLEOTIDE SEQUENCE [LARGE SCALE GENOMIC DNA]</scope>
    <source>
        <strain evidence="7 8">426-9</strain>
    </source>
</reference>
<dbReference type="Proteomes" id="UP000629596">
    <property type="component" value="Unassembled WGS sequence"/>
</dbReference>
<dbReference type="PROSITE" id="PS51257">
    <property type="entry name" value="PROKAR_LIPOPROTEIN"/>
    <property type="match status" value="1"/>
</dbReference>
<evidence type="ECO:0000256" key="3">
    <source>
        <dbReference type="ARBA" id="ARBA00023237"/>
    </source>
</evidence>
<feature type="domain" description="Outer membrane protein beta-barrel" evidence="5">
    <location>
        <begin position="376"/>
        <end position="769"/>
    </location>
</feature>